<evidence type="ECO:0000313" key="1">
    <source>
        <dbReference type="EMBL" id="BCM86841.1"/>
    </source>
</evidence>
<dbReference type="Proteomes" id="UP000663508">
    <property type="component" value="Chromosome"/>
</dbReference>
<evidence type="ECO:0000313" key="2">
    <source>
        <dbReference type="Proteomes" id="UP000663508"/>
    </source>
</evidence>
<dbReference type="KEGG" id="mind:mvi_53020"/>
<dbReference type="EMBL" id="AP024145">
    <property type="protein sequence ID" value="BCM86841.1"/>
    <property type="molecule type" value="Genomic_DNA"/>
</dbReference>
<name>A0A8H9C9A7_9HYPH</name>
<dbReference type="AlphaFoldDB" id="A0A8H9C9A7"/>
<gene>
    <name evidence="1" type="ORF">mvi_53020</name>
</gene>
<accession>A0A8H9C9A7</accession>
<dbReference type="RefSeq" id="WP_207179867.1">
    <property type="nucleotide sequence ID" value="NZ_AP024145.1"/>
</dbReference>
<reference evidence="1" key="1">
    <citation type="submission" date="2020-11" db="EMBL/GenBank/DDBJ databases">
        <title>Complete genome sequence of a novel pathogenic Methylobacterium strain isolated from rice in Vietnam.</title>
        <authorList>
            <person name="Lai K."/>
            <person name="Okazaki S."/>
            <person name="Higashi K."/>
            <person name="Mori H."/>
            <person name="Toyoda A."/>
            <person name="Kurokawa K."/>
        </authorList>
    </citation>
    <scope>NUCLEOTIDE SEQUENCE</scope>
    <source>
        <strain evidence="1">VL1</strain>
    </source>
</reference>
<proteinExistence type="predicted"/>
<organism evidence="1 2">
    <name type="scientific">Methylobacterium indicum</name>
    <dbReference type="NCBI Taxonomy" id="1775910"/>
    <lineage>
        <taxon>Bacteria</taxon>
        <taxon>Pseudomonadati</taxon>
        <taxon>Pseudomonadota</taxon>
        <taxon>Alphaproteobacteria</taxon>
        <taxon>Hyphomicrobiales</taxon>
        <taxon>Methylobacteriaceae</taxon>
        <taxon>Methylobacterium</taxon>
    </lineage>
</organism>
<protein>
    <submittedName>
        <fullName evidence="1">Uncharacterized protein</fullName>
    </submittedName>
</protein>
<sequence length="56" mass="5584">MPTLLGFATGTLLSARLSPEAWRRLASGGLAGIAATGLVQALVQALGKAFVAHGHG</sequence>